<dbReference type="Pfam" id="PF00582">
    <property type="entry name" value="Usp"/>
    <property type="match status" value="1"/>
</dbReference>
<dbReference type="PRINTS" id="PR01438">
    <property type="entry name" value="UNVRSLSTRESS"/>
</dbReference>
<dbReference type="PANTHER" id="PTHR46268">
    <property type="entry name" value="STRESS RESPONSE PROTEIN NHAX"/>
    <property type="match status" value="1"/>
</dbReference>
<dbReference type="RefSeq" id="WP_264433518.1">
    <property type="nucleotide sequence ID" value="NZ_CP081495.1"/>
</dbReference>
<name>A0ABY6M0B7_9FLAO</name>
<dbReference type="InterPro" id="IPR006015">
    <property type="entry name" value="Universal_stress_UspA"/>
</dbReference>
<dbReference type="Proteomes" id="UP001163328">
    <property type="component" value="Chromosome"/>
</dbReference>
<gene>
    <name evidence="3" type="ORF">K5I29_11680</name>
</gene>
<comment type="similarity">
    <text evidence="1">Belongs to the universal stress protein A family.</text>
</comment>
<organism evidence="3 4">
    <name type="scientific">Flavobacterium agricola</name>
    <dbReference type="NCBI Taxonomy" id="2870839"/>
    <lineage>
        <taxon>Bacteria</taxon>
        <taxon>Pseudomonadati</taxon>
        <taxon>Bacteroidota</taxon>
        <taxon>Flavobacteriia</taxon>
        <taxon>Flavobacteriales</taxon>
        <taxon>Flavobacteriaceae</taxon>
        <taxon>Flavobacterium</taxon>
    </lineage>
</organism>
<dbReference type="CDD" id="cd00293">
    <property type="entry name" value="USP-like"/>
    <property type="match status" value="2"/>
</dbReference>
<evidence type="ECO:0000313" key="3">
    <source>
        <dbReference type="EMBL" id="UYW01119.1"/>
    </source>
</evidence>
<evidence type="ECO:0000259" key="2">
    <source>
        <dbReference type="Pfam" id="PF00582"/>
    </source>
</evidence>
<feature type="domain" description="UspA" evidence="2">
    <location>
        <begin position="1"/>
        <end position="147"/>
    </location>
</feature>
<sequence length="281" mass="32350">MKKILFPTDFSETANNAFITALKMADFLNYEILVLHTYEMPVINFGGNLAFAPEIYSTIELDTFESFRDIMARLRDMAYANKLDHITINHMLLQGGLIDTMKTIVNDENVRLIVMGTSGTNDWASRLFGSNTIDVMNHVPRNLLVIPDNIQYHKISTIGFTTKFRPKDKKALKEVVRIAKKVGAEVRCLYVKPSNSDVTEETIEQWREDFKDKDVQFVIIPHDDVKESIHDFLNFNHIDVLAMLSYKSNFLKEVFVKRNLAKEIIGEIKIPLLAIRADYKE</sequence>
<protein>
    <submittedName>
        <fullName evidence="3">Universal stress protein</fullName>
    </submittedName>
</protein>
<proteinExistence type="inferred from homology"/>
<dbReference type="SUPFAM" id="SSF52402">
    <property type="entry name" value="Adenine nucleotide alpha hydrolases-like"/>
    <property type="match status" value="2"/>
</dbReference>
<dbReference type="PANTHER" id="PTHR46268:SF6">
    <property type="entry name" value="UNIVERSAL STRESS PROTEIN UP12"/>
    <property type="match status" value="1"/>
</dbReference>
<dbReference type="EMBL" id="CP081495">
    <property type="protein sequence ID" value="UYW01119.1"/>
    <property type="molecule type" value="Genomic_DNA"/>
</dbReference>
<dbReference type="Gene3D" id="3.40.50.12370">
    <property type="match status" value="1"/>
</dbReference>
<reference evidence="3" key="1">
    <citation type="submission" date="2021-08" db="EMBL/GenBank/DDBJ databases">
        <title>Flavobacterium sp. strain CC-SYL302.</title>
        <authorList>
            <person name="Lin S.-Y."/>
            <person name="Lee T.-H."/>
            <person name="Young C.-C."/>
        </authorList>
    </citation>
    <scope>NUCLEOTIDE SEQUENCE</scope>
    <source>
        <strain evidence="3">CC-SYL302</strain>
    </source>
</reference>
<dbReference type="InterPro" id="IPR006016">
    <property type="entry name" value="UspA"/>
</dbReference>
<accession>A0ABY6M0B7</accession>
<evidence type="ECO:0000256" key="1">
    <source>
        <dbReference type="ARBA" id="ARBA00008791"/>
    </source>
</evidence>
<evidence type="ECO:0000313" key="4">
    <source>
        <dbReference type="Proteomes" id="UP001163328"/>
    </source>
</evidence>
<keyword evidence="4" id="KW-1185">Reference proteome</keyword>